<dbReference type="PANTHER" id="PTHR13302">
    <property type="entry name" value="CONSERVED OLIGOMERIC GOLGI COMPLEX COMPONENT 3"/>
    <property type="match status" value="1"/>
</dbReference>
<evidence type="ECO:0000313" key="12">
    <source>
        <dbReference type="EMBL" id="KAK9864102.1"/>
    </source>
</evidence>
<name>A0AAW1T2Z8_9CHLO</name>
<comment type="subcellular location">
    <subcellularLocation>
        <location evidence="1">Golgi apparatus membrane</location>
        <topology evidence="1">Peripheral membrane protein</topology>
    </subcellularLocation>
</comment>
<dbReference type="GO" id="GO:0005801">
    <property type="term" value="C:cis-Golgi network"/>
    <property type="evidence" value="ECO:0007669"/>
    <property type="project" value="InterPro"/>
</dbReference>
<feature type="compositionally biased region" description="Low complexity" evidence="9">
    <location>
        <begin position="77"/>
        <end position="90"/>
    </location>
</feature>
<dbReference type="GO" id="GO:0006891">
    <property type="term" value="P:intra-Golgi vesicle-mediated transport"/>
    <property type="evidence" value="ECO:0007669"/>
    <property type="project" value="TreeGrafter"/>
</dbReference>
<feature type="region of interest" description="Disordered" evidence="9">
    <location>
        <begin position="548"/>
        <end position="579"/>
    </location>
</feature>
<evidence type="ECO:0000259" key="11">
    <source>
        <dbReference type="Pfam" id="PF20671"/>
    </source>
</evidence>
<dbReference type="InterPro" id="IPR007265">
    <property type="entry name" value="COG_su3"/>
</dbReference>
<feature type="compositionally biased region" description="Polar residues" evidence="9">
    <location>
        <begin position="326"/>
        <end position="336"/>
    </location>
</feature>
<accession>A0AAW1T2Z8</accession>
<evidence type="ECO:0000256" key="7">
    <source>
        <dbReference type="ARBA" id="ARBA00023136"/>
    </source>
</evidence>
<dbReference type="InterPro" id="IPR048320">
    <property type="entry name" value="COG3_N"/>
</dbReference>
<dbReference type="GO" id="GO:0017119">
    <property type="term" value="C:Golgi transport complex"/>
    <property type="evidence" value="ECO:0007669"/>
    <property type="project" value="TreeGrafter"/>
</dbReference>
<evidence type="ECO:0000256" key="3">
    <source>
        <dbReference type="ARBA" id="ARBA00020976"/>
    </source>
</evidence>
<evidence type="ECO:0000256" key="1">
    <source>
        <dbReference type="ARBA" id="ARBA00004395"/>
    </source>
</evidence>
<protein>
    <recommendedName>
        <fullName evidence="3">Conserved oligomeric Golgi complex subunit 3</fullName>
    </recommendedName>
    <alternativeName>
        <fullName evidence="8">Component of oligomeric Golgi complex 3</fullName>
    </alternativeName>
</protein>
<feature type="domain" description="Conserved oligomeric Golgi complex subunit 3 C-terminal" evidence="11">
    <location>
        <begin position="346"/>
        <end position="678"/>
    </location>
</feature>
<feature type="compositionally biased region" description="Polar residues" evidence="9">
    <location>
        <begin position="110"/>
        <end position="120"/>
    </location>
</feature>
<evidence type="ECO:0000259" key="10">
    <source>
        <dbReference type="Pfam" id="PF04136"/>
    </source>
</evidence>
<feature type="region of interest" description="Disordered" evidence="9">
    <location>
        <begin position="57"/>
        <end position="120"/>
    </location>
</feature>
<evidence type="ECO:0000256" key="5">
    <source>
        <dbReference type="ARBA" id="ARBA00022927"/>
    </source>
</evidence>
<comment type="caution">
    <text evidence="12">The sequence shown here is derived from an EMBL/GenBank/DDBJ whole genome shotgun (WGS) entry which is preliminary data.</text>
</comment>
<gene>
    <name evidence="12" type="ORF">WJX84_001953</name>
</gene>
<reference evidence="12 13" key="1">
    <citation type="journal article" date="2024" name="Nat. Commun.">
        <title>Phylogenomics reveals the evolutionary origins of lichenization in chlorophyte algae.</title>
        <authorList>
            <person name="Puginier C."/>
            <person name="Libourel C."/>
            <person name="Otte J."/>
            <person name="Skaloud P."/>
            <person name="Haon M."/>
            <person name="Grisel S."/>
            <person name="Petersen M."/>
            <person name="Berrin J.G."/>
            <person name="Delaux P.M."/>
            <person name="Dal Grande F."/>
            <person name="Keller J."/>
        </authorList>
    </citation>
    <scope>NUCLEOTIDE SEQUENCE [LARGE SCALE GENOMIC DNA]</scope>
    <source>
        <strain evidence="12 13">SAG 2523</strain>
    </source>
</reference>
<organism evidence="12 13">
    <name type="scientific">Apatococcus fuscideae</name>
    <dbReference type="NCBI Taxonomy" id="2026836"/>
    <lineage>
        <taxon>Eukaryota</taxon>
        <taxon>Viridiplantae</taxon>
        <taxon>Chlorophyta</taxon>
        <taxon>core chlorophytes</taxon>
        <taxon>Trebouxiophyceae</taxon>
        <taxon>Chlorellales</taxon>
        <taxon>Chlorellaceae</taxon>
        <taxon>Apatococcus</taxon>
    </lineage>
</organism>
<feature type="compositionally biased region" description="Gly residues" evidence="9">
    <location>
        <begin position="91"/>
        <end position="103"/>
    </location>
</feature>
<dbReference type="Pfam" id="PF04136">
    <property type="entry name" value="COG3_N"/>
    <property type="match status" value="1"/>
</dbReference>
<evidence type="ECO:0000256" key="8">
    <source>
        <dbReference type="ARBA" id="ARBA00031339"/>
    </source>
</evidence>
<keyword evidence="13" id="KW-1185">Reference proteome</keyword>
<dbReference type="AlphaFoldDB" id="A0AAW1T2Z8"/>
<dbReference type="Proteomes" id="UP001485043">
    <property type="component" value="Unassembled WGS sequence"/>
</dbReference>
<feature type="domain" description="Conserved oligomeric Golgi complex subunit 3 N-terminal" evidence="10">
    <location>
        <begin position="154"/>
        <end position="297"/>
    </location>
</feature>
<keyword evidence="7" id="KW-0472">Membrane</keyword>
<feature type="compositionally biased region" description="Polar residues" evidence="9">
    <location>
        <begin position="12"/>
        <end position="21"/>
    </location>
</feature>
<evidence type="ECO:0000313" key="13">
    <source>
        <dbReference type="Proteomes" id="UP001485043"/>
    </source>
</evidence>
<evidence type="ECO:0000256" key="9">
    <source>
        <dbReference type="SAM" id="MobiDB-lite"/>
    </source>
</evidence>
<dbReference type="Pfam" id="PF20671">
    <property type="entry name" value="COG3_C"/>
    <property type="match status" value="1"/>
</dbReference>
<feature type="region of interest" description="Disordered" evidence="9">
    <location>
        <begin position="309"/>
        <end position="338"/>
    </location>
</feature>
<comment type="similarity">
    <text evidence="2">Belongs to the COG3 family.</text>
</comment>
<keyword evidence="4" id="KW-0813">Transport</keyword>
<dbReference type="GO" id="GO:0007030">
    <property type="term" value="P:Golgi organization"/>
    <property type="evidence" value="ECO:0007669"/>
    <property type="project" value="TreeGrafter"/>
</dbReference>
<keyword evidence="6" id="KW-0333">Golgi apparatus</keyword>
<keyword evidence="5" id="KW-0653">Protein transport</keyword>
<evidence type="ECO:0000256" key="6">
    <source>
        <dbReference type="ARBA" id="ARBA00023034"/>
    </source>
</evidence>
<evidence type="ECO:0000256" key="2">
    <source>
        <dbReference type="ARBA" id="ARBA00009936"/>
    </source>
</evidence>
<dbReference type="EMBL" id="JALJOV010000392">
    <property type="protein sequence ID" value="KAK9864102.1"/>
    <property type="molecule type" value="Genomic_DNA"/>
</dbReference>
<evidence type="ECO:0000256" key="4">
    <source>
        <dbReference type="ARBA" id="ARBA00022448"/>
    </source>
</evidence>
<sequence>MSAASKKVPTTARATASSHKGNSALPEAASLSYSVAISWEQTSPLSPSQEAVLDQVADLCAQRPIPPHIHQAGGDESSTQPRQPGQPSGSGTPGEGSASGAGDPGWTEAGPSSLQETDGTSLEEAVLQNANQLYRWHAELEAARTLETEEKYRQYAASLKSHLDSCLSIMQAADEALELFEQLKAQHRDVSSKTKSLHDSCERLVSEKDGLVEFADALRSRLSYFDELEHIASHFHAASLAVDSTEFMPLLKRLDDCITYVTANLQYADAAAYAGRFRQLQARALATVRSKVQQVLRYAAEQVAAAVRQGVPSTSGRPLENGNGAHASSTPHSQPAQRLPESAETALLYVRFRTVAEPGLKGLLGGIEGRRKRPEYARLLTDCHQIYCEMRMLVMGPIVRDRVGAHAEAALTALMRSGCSYLLQVCTLEHQLFEAFFPGEAADGAALALLIEPLCTILYDTLRPRYIQLQDLDELCQLVDILQQEVLEDGVLRKGEAVAAMRPVLGRTLADIQARLIFRAQAFIKEAVVGFLPKPVDLDYPARLLQAPADNNGPESEQDPLIPLSNGNGRIPVSNGDEQRESGAETYPAWYAPVQRTLLCLSKLYRCVDARIFSGLAQEAVAACTLSVQTASKVIGKKAGALDGQLFLIKQLLILREQIAPFEAEFAVTEKDLDFSHMRNHMRRIFAGHASLFALSADNAMLQLVGRGPRIIENQVDSKKELDKLLKATCETFIMAITKLTVEPMLSFITKVTAFRVAPALSAGQPLRQQAFAKPERLAEMVAKVREALQNALPRAVTKMKLYLTNASTHGILFRPIKSNIAEAHGQIASLLDSEYQEEDAELVQLLPPTELSALLDSIC</sequence>
<dbReference type="PANTHER" id="PTHR13302:SF8">
    <property type="entry name" value="CONSERVED OLIGOMERIC GOLGI COMPLEX SUBUNIT 3"/>
    <property type="match status" value="1"/>
</dbReference>
<feature type="region of interest" description="Disordered" evidence="9">
    <location>
        <begin position="1"/>
        <end position="25"/>
    </location>
</feature>
<proteinExistence type="inferred from homology"/>
<dbReference type="GO" id="GO:0006886">
    <property type="term" value="P:intracellular protein transport"/>
    <property type="evidence" value="ECO:0007669"/>
    <property type="project" value="InterPro"/>
</dbReference>
<dbReference type="GO" id="GO:0000139">
    <property type="term" value="C:Golgi membrane"/>
    <property type="evidence" value="ECO:0007669"/>
    <property type="project" value="UniProtKB-SubCell"/>
</dbReference>
<dbReference type="InterPro" id="IPR048685">
    <property type="entry name" value="COG3_C"/>
</dbReference>